<comment type="caution">
    <text evidence="2">The sequence shown here is derived from an EMBL/GenBank/DDBJ whole genome shotgun (WGS) entry which is preliminary data.</text>
</comment>
<name>A0A4V5NA77_9PEZI</name>
<proteinExistence type="predicted"/>
<feature type="domain" description="Cupin type-2" evidence="1">
    <location>
        <begin position="105"/>
        <end position="170"/>
    </location>
</feature>
<dbReference type="Gene3D" id="2.60.120.10">
    <property type="entry name" value="Jelly Rolls"/>
    <property type="match status" value="1"/>
</dbReference>
<dbReference type="InterPro" id="IPR014710">
    <property type="entry name" value="RmlC-like_jellyroll"/>
</dbReference>
<sequence length="198" mass="21688">MTDKLPTIARFVTTHNAEGKAVFTDAVGEAAEKKPIDGGRVVFGLQYCSEEFPVDLNNHKDLDAYQRYQGEPPGLVISSGTVLRTVGELNITRPSISRADNASDMEAGHVSPMHRTVSLDYGIVLEGEVELILDSGEKRAMKRGDVAIQRGTCHAWRNMSDTEPARMIYVLMPSKPLEVAGQRLGEDLETMVGVRNST</sequence>
<dbReference type="PANTHER" id="PTHR36156">
    <property type="entry name" value="SLR2101 PROTEIN"/>
    <property type="match status" value="1"/>
</dbReference>
<dbReference type="EMBL" id="NAJP01000022">
    <property type="protein sequence ID" value="TKA42709.1"/>
    <property type="molecule type" value="Genomic_DNA"/>
</dbReference>
<dbReference type="CDD" id="cd02231">
    <property type="entry name" value="cupin_BLL6423-like"/>
    <property type="match status" value="1"/>
</dbReference>
<gene>
    <name evidence="2" type="ORF">B0A54_07552</name>
</gene>
<dbReference type="InterPro" id="IPR013096">
    <property type="entry name" value="Cupin_2"/>
</dbReference>
<dbReference type="Pfam" id="PF07883">
    <property type="entry name" value="Cupin_2"/>
    <property type="match status" value="1"/>
</dbReference>
<dbReference type="AlphaFoldDB" id="A0A4V5NA77"/>
<reference evidence="2 3" key="1">
    <citation type="submission" date="2017-03" db="EMBL/GenBank/DDBJ databases">
        <title>Genomes of endolithic fungi from Antarctica.</title>
        <authorList>
            <person name="Coleine C."/>
            <person name="Masonjones S."/>
            <person name="Stajich J.E."/>
        </authorList>
    </citation>
    <scope>NUCLEOTIDE SEQUENCE [LARGE SCALE GENOMIC DNA]</scope>
    <source>
        <strain evidence="2 3">CCFEE 5311</strain>
    </source>
</reference>
<dbReference type="Proteomes" id="UP000310066">
    <property type="component" value="Unassembled WGS sequence"/>
</dbReference>
<organism evidence="2 3">
    <name type="scientific">Friedmanniomyces endolithicus</name>
    <dbReference type="NCBI Taxonomy" id="329885"/>
    <lineage>
        <taxon>Eukaryota</taxon>
        <taxon>Fungi</taxon>
        <taxon>Dikarya</taxon>
        <taxon>Ascomycota</taxon>
        <taxon>Pezizomycotina</taxon>
        <taxon>Dothideomycetes</taxon>
        <taxon>Dothideomycetidae</taxon>
        <taxon>Mycosphaerellales</taxon>
        <taxon>Teratosphaeriaceae</taxon>
        <taxon>Friedmanniomyces</taxon>
    </lineage>
</organism>
<dbReference type="SUPFAM" id="SSF51182">
    <property type="entry name" value="RmlC-like cupins"/>
    <property type="match status" value="1"/>
</dbReference>
<dbReference type="OrthoDB" id="5840532at2759"/>
<evidence type="ECO:0000259" key="1">
    <source>
        <dbReference type="Pfam" id="PF07883"/>
    </source>
</evidence>
<dbReference type="STRING" id="329885.A0A4V5NA77"/>
<protein>
    <recommendedName>
        <fullName evidence="1">Cupin type-2 domain-containing protein</fullName>
    </recommendedName>
</protein>
<dbReference type="InterPro" id="IPR011051">
    <property type="entry name" value="RmlC_Cupin_sf"/>
</dbReference>
<evidence type="ECO:0000313" key="2">
    <source>
        <dbReference type="EMBL" id="TKA42709.1"/>
    </source>
</evidence>
<dbReference type="Gene3D" id="2.20.70.150">
    <property type="match status" value="1"/>
</dbReference>
<dbReference type="InterPro" id="IPR047142">
    <property type="entry name" value="OryJ/VirC-like"/>
</dbReference>
<accession>A0A4V5NA77</accession>
<evidence type="ECO:0000313" key="3">
    <source>
        <dbReference type="Proteomes" id="UP000310066"/>
    </source>
</evidence>
<dbReference type="PANTHER" id="PTHR36156:SF3">
    <property type="entry name" value="CUPIN 2 CONSERVED BARREL DOMAIN-CONTAINING PROTEIN"/>
    <property type="match status" value="1"/>
</dbReference>